<dbReference type="RefSeq" id="WP_211312004.1">
    <property type="nucleotide sequence ID" value="NZ_BAAABL010000081.1"/>
</dbReference>
<dbReference type="InterPro" id="IPR013767">
    <property type="entry name" value="PAS_fold"/>
</dbReference>
<dbReference type="Pfam" id="PF00512">
    <property type="entry name" value="HisKA"/>
    <property type="match status" value="1"/>
</dbReference>
<dbReference type="Pfam" id="PF00072">
    <property type="entry name" value="Response_reg"/>
    <property type="match status" value="1"/>
</dbReference>
<dbReference type="SMART" id="SM00448">
    <property type="entry name" value="REC"/>
    <property type="match status" value="1"/>
</dbReference>
<dbReference type="SMART" id="SM00388">
    <property type="entry name" value="HisKA"/>
    <property type="match status" value="1"/>
</dbReference>
<feature type="compositionally biased region" description="Polar residues" evidence="8">
    <location>
        <begin position="1"/>
        <end position="11"/>
    </location>
</feature>
<dbReference type="NCBIfam" id="TIGR00229">
    <property type="entry name" value="sensory_box"/>
    <property type="match status" value="3"/>
</dbReference>
<dbReference type="InterPro" id="IPR000014">
    <property type="entry name" value="PAS"/>
</dbReference>
<feature type="domain" description="PAS" evidence="11">
    <location>
        <begin position="275"/>
        <end position="341"/>
    </location>
</feature>
<dbReference type="SMART" id="SM00091">
    <property type="entry name" value="PAS"/>
    <property type="match status" value="3"/>
</dbReference>
<evidence type="ECO:0000256" key="2">
    <source>
        <dbReference type="ARBA" id="ARBA00012438"/>
    </source>
</evidence>
<dbReference type="InterPro" id="IPR001789">
    <property type="entry name" value="Sig_transdc_resp-reg_receiver"/>
</dbReference>
<dbReference type="SMART" id="SM00387">
    <property type="entry name" value="HATPase_c"/>
    <property type="match status" value="1"/>
</dbReference>
<evidence type="ECO:0000256" key="1">
    <source>
        <dbReference type="ARBA" id="ARBA00000085"/>
    </source>
</evidence>
<evidence type="ECO:0000259" key="10">
    <source>
        <dbReference type="PROSITE" id="PS50110"/>
    </source>
</evidence>
<dbReference type="AlphaFoldDB" id="A0AAV3SAC9"/>
<dbReference type="SUPFAM" id="SSF55785">
    <property type="entry name" value="PYP-like sensor domain (PAS domain)"/>
    <property type="match status" value="3"/>
</dbReference>
<proteinExistence type="predicted"/>
<dbReference type="PROSITE" id="PS50110">
    <property type="entry name" value="RESPONSE_REGULATORY"/>
    <property type="match status" value="1"/>
</dbReference>
<dbReference type="Pfam" id="PF08448">
    <property type="entry name" value="PAS_4"/>
    <property type="match status" value="1"/>
</dbReference>
<sequence>MSGTPPSTSRAPPTEHHATRRPIRVLYIDDDRAFAELAAKRLAREDDRFDVTVETDPEDALERVRDDPRRFDCVVSDYDMPTLDGLALLDAVRDVAPDLPFILFTGMGSEEIASEAISRGITDYLQKGGNTGQYTVLANRIRNAATTARMHRQQARYLTAIETAREGISILSADGEYVYVNETYADLYGYEPAELRGTHWSVTYPDEDTDFVHEEILPTVRDEGYWQGFTTGVRADGTTFREDHVVATTNGDDLVCTVRDISNLHDRAFEMKLPAIEAAPVGIAISDADRADNPLVYVNERFEELTGYAESEIVGRNCRFLQGEKTDEAAVAELRAAIDAAEPVTVELRNYRKDGTEFWNRVDIAPIRNDVGDVTHFVGFQQDVTERRKREADLEAVAAHLEALFDNSPDMIEVLDTTGKRLRVNQRLCDELGYDEDELLGAGVWETDRSTTAEMVRETLPRLERGDRRRFEGRLERHDGSTFPVEVHLLRFDVEGEPRFMAVVRDITQQKRREETLRALYESTQSLMDAADRQAVAEQAVETARGVLDRPLNTLWLYDEDADALRPAATTAETHDVFDGIPTYTGGESLTWESFRTGEVAVYDDLAAEADRYNPETPIESELILPLGPYGVLVIGARETDAFTDETVWLARLFARTVEAALAQTAREEELRNQREELERQNDRLDAFAGIVSHDLRTPLNVADGYLELLAADVDDERIATVRDALDRMDAIIEETLALARQGRTVGEMETVQLADLARRCWERVDTADATLDVASGRTFRGDPDRLQHVFENLYRNAIEHGGEGVTVRVGALDDRGFYVEDDGSGIPTEQRESVLEPGYSTGDDGVGFGLAIVGEIVDAHGWSIDVTESAAGGARFEIVTDDETTRTADR</sequence>
<comment type="catalytic activity">
    <reaction evidence="1">
        <text>ATP + protein L-histidine = ADP + protein N-phospho-L-histidine.</text>
        <dbReference type="EC" id="2.7.13.3"/>
    </reaction>
</comment>
<dbReference type="InterPro" id="IPR005467">
    <property type="entry name" value="His_kinase_dom"/>
</dbReference>
<dbReference type="InterPro" id="IPR001610">
    <property type="entry name" value="PAC"/>
</dbReference>
<protein>
    <recommendedName>
        <fullName evidence="2">histidine kinase</fullName>
        <ecNumber evidence="2">2.7.13.3</ecNumber>
    </recommendedName>
</protein>
<dbReference type="InterPro" id="IPR003661">
    <property type="entry name" value="HisK_dim/P_dom"/>
</dbReference>
<dbReference type="InterPro" id="IPR011006">
    <property type="entry name" value="CheY-like_superfamily"/>
</dbReference>
<dbReference type="CDD" id="cd00082">
    <property type="entry name" value="HisKA"/>
    <property type="match status" value="1"/>
</dbReference>
<dbReference type="PANTHER" id="PTHR43711:SF1">
    <property type="entry name" value="HISTIDINE KINASE 1"/>
    <property type="match status" value="1"/>
</dbReference>
<dbReference type="InterPro" id="IPR035965">
    <property type="entry name" value="PAS-like_dom_sf"/>
</dbReference>
<dbReference type="PANTHER" id="PTHR43711">
    <property type="entry name" value="TWO-COMPONENT HISTIDINE KINASE"/>
    <property type="match status" value="1"/>
</dbReference>
<dbReference type="InterPro" id="IPR013656">
    <property type="entry name" value="PAS_4"/>
</dbReference>
<evidence type="ECO:0000256" key="4">
    <source>
        <dbReference type="ARBA" id="ARBA00022777"/>
    </source>
</evidence>
<dbReference type="CDD" id="cd00130">
    <property type="entry name" value="PAS"/>
    <property type="match status" value="3"/>
</dbReference>
<keyword evidence="3" id="KW-0808">Transferase</keyword>
<dbReference type="Gene3D" id="1.10.287.130">
    <property type="match status" value="1"/>
</dbReference>
<evidence type="ECO:0000259" key="9">
    <source>
        <dbReference type="PROSITE" id="PS50109"/>
    </source>
</evidence>
<feature type="region of interest" description="Disordered" evidence="8">
    <location>
        <begin position="1"/>
        <end position="22"/>
    </location>
</feature>
<keyword evidence="6" id="KW-0597">Phosphoprotein</keyword>
<dbReference type="SUPFAM" id="SSF52172">
    <property type="entry name" value="CheY-like"/>
    <property type="match status" value="1"/>
</dbReference>
<dbReference type="CDD" id="cd00156">
    <property type="entry name" value="REC"/>
    <property type="match status" value="1"/>
</dbReference>
<evidence type="ECO:0000256" key="5">
    <source>
        <dbReference type="ARBA" id="ARBA00023012"/>
    </source>
</evidence>
<dbReference type="Gene3D" id="3.30.450.40">
    <property type="match status" value="1"/>
</dbReference>
<evidence type="ECO:0000259" key="12">
    <source>
        <dbReference type="PROSITE" id="PS50113"/>
    </source>
</evidence>
<name>A0AAV3SAC9_9EURY</name>
<evidence type="ECO:0000256" key="7">
    <source>
        <dbReference type="SAM" id="Coils"/>
    </source>
</evidence>
<dbReference type="SMART" id="SM00086">
    <property type="entry name" value="PAC"/>
    <property type="match status" value="2"/>
</dbReference>
<feature type="coiled-coil region" evidence="7">
    <location>
        <begin position="661"/>
        <end position="688"/>
    </location>
</feature>
<evidence type="ECO:0000313" key="14">
    <source>
        <dbReference type="Proteomes" id="UP001500837"/>
    </source>
</evidence>
<feature type="domain" description="PAS" evidence="11">
    <location>
        <begin position="153"/>
        <end position="207"/>
    </location>
</feature>
<dbReference type="PROSITE" id="PS50109">
    <property type="entry name" value="HIS_KIN"/>
    <property type="match status" value="1"/>
</dbReference>
<reference evidence="13 14" key="1">
    <citation type="journal article" date="2019" name="Int. J. Syst. Evol. Microbiol.">
        <title>The Global Catalogue of Microorganisms (GCM) 10K type strain sequencing project: providing services to taxonomists for standard genome sequencing and annotation.</title>
        <authorList>
            <consortium name="The Broad Institute Genomics Platform"/>
            <consortium name="The Broad Institute Genome Sequencing Center for Infectious Disease"/>
            <person name="Wu L."/>
            <person name="Ma J."/>
        </authorList>
    </citation>
    <scope>NUCLEOTIDE SEQUENCE [LARGE SCALE GENOMIC DNA]</scope>
    <source>
        <strain evidence="13 14">JCM 16330</strain>
    </source>
</reference>
<dbReference type="Pfam" id="PF13185">
    <property type="entry name" value="GAF_2"/>
    <property type="match status" value="1"/>
</dbReference>
<dbReference type="InterPro" id="IPR036097">
    <property type="entry name" value="HisK_dim/P_sf"/>
</dbReference>
<dbReference type="SUPFAM" id="SSF55874">
    <property type="entry name" value="ATPase domain of HSP90 chaperone/DNA topoisomerase II/histidine kinase"/>
    <property type="match status" value="1"/>
</dbReference>
<dbReference type="Gene3D" id="3.30.450.20">
    <property type="entry name" value="PAS domain"/>
    <property type="match status" value="3"/>
</dbReference>
<feature type="domain" description="PAC" evidence="12">
    <location>
        <begin position="469"/>
        <end position="519"/>
    </location>
</feature>
<keyword evidence="14" id="KW-1185">Reference proteome</keyword>
<dbReference type="PROSITE" id="PS50112">
    <property type="entry name" value="PAS"/>
    <property type="match status" value="3"/>
</dbReference>
<keyword evidence="4" id="KW-0418">Kinase</keyword>
<dbReference type="CDD" id="cd00075">
    <property type="entry name" value="HATPase"/>
    <property type="match status" value="1"/>
</dbReference>
<dbReference type="SUPFAM" id="SSF47384">
    <property type="entry name" value="Homodimeric domain of signal transducing histidine kinase"/>
    <property type="match status" value="1"/>
</dbReference>
<dbReference type="Proteomes" id="UP001500837">
    <property type="component" value="Unassembled WGS sequence"/>
</dbReference>
<dbReference type="Gene3D" id="3.30.565.10">
    <property type="entry name" value="Histidine kinase-like ATPase, C-terminal domain"/>
    <property type="match status" value="1"/>
</dbReference>
<dbReference type="Pfam" id="PF13426">
    <property type="entry name" value="PAS_9"/>
    <property type="match status" value="1"/>
</dbReference>
<feature type="domain" description="PAS" evidence="11">
    <location>
        <begin position="397"/>
        <end position="467"/>
    </location>
</feature>
<dbReference type="GO" id="GO:0006355">
    <property type="term" value="P:regulation of DNA-templated transcription"/>
    <property type="evidence" value="ECO:0007669"/>
    <property type="project" value="InterPro"/>
</dbReference>
<gene>
    <name evidence="13" type="ORF">GCM10009066_24540</name>
</gene>
<dbReference type="GO" id="GO:0000155">
    <property type="term" value="F:phosphorelay sensor kinase activity"/>
    <property type="evidence" value="ECO:0007669"/>
    <property type="project" value="InterPro"/>
</dbReference>
<feature type="domain" description="PAC" evidence="12">
    <location>
        <begin position="344"/>
        <end position="396"/>
    </location>
</feature>
<keyword evidence="5" id="KW-0902">Two-component regulatory system</keyword>
<dbReference type="EC" id="2.7.13.3" evidence="2"/>
<dbReference type="InterPro" id="IPR003018">
    <property type="entry name" value="GAF"/>
</dbReference>
<organism evidence="13 14">
    <name type="scientific">Halarchaeum salinum</name>
    <dbReference type="NCBI Taxonomy" id="489912"/>
    <lineage>
        <taxon>Archaea</taxon>
        <taxon>Methanobacteriati</taxon>
        <taxon>Methanobacteriota</taxon>
        <taxon>Stenosarchaea group</taxon>
        <taxon>Halobacteria</taxon>
        <taxon>Halobacteriales</taxon>
        <taxon>Halobacteriaceae</taxon>
    </lineage>
</organism>
<dbReference type="InterPro" id="IPR036890">
    <property type="entry name" value="HATPase_C_sf"/>
</dbReference>
<accession>A0AAV3SAC9</accession>
<dbReference type="SUPFAM" id="SSF55781">
    <property type="entry name" value="GAF domain-like"/>
    <property type="match status" value="1"/>
</dbReference>
<dbReference type="InterPro" id="IPR003594">
    <property type="entry name" value="HATPase_dom"/>
</dbReference>
<keyword evidence="7" id="KW-0175">Coiled coil</keyword>
<evidence type="ECO:0000313" key="13">
    <source>
        <dbReference type="EMBL" id="GAA0310312.1"/>
    </source>
</evidence>
<dbReference type="InterPro" id="IPR029016">
    <property type="entry name" value="GAF-like_dom_sf"/>
</dbReference>
<dbReference type="Pfam" id="PF00989">
    <property type="entry name" value="PAS"/>
    <property type="match status" value="1"/>
</dbReference>
<dbReference type="InterPro" id="IPR000700">
    <property type="entry name" value="PAS-assoc_C"/>
</dbReference>
<feature type="domain" description="Histidine kinase" evidence="9">
    <location>
        <begin position="691"/>
        <end position="885"/>
    </location>
</feature>
<dbReference type="InterPro" id="IPR050736">
    <property type="entry name" value="Sensor_HK_Regulatory"/>
</dbReference>
<evidence type="ECO:0000256" key="6">
    <source>
        <dbReference type="PROSITE-ProRule" id="PRU00169"/>
    </source>
</evidence>
<evidence type="ECO:0000256" key="3">
    <source>
        <dbReference type="ARBA" id="ARBA00022679"/>
    </source>
</evidence>
<feature type="domain" description="Response regulatory" evidence="10">
    <location>
        <begin position="24"/>
        <end position="142"/>
    </location>
</feature>
<dbReference type="Pfam" id="PF02518">
    <property type="entry name" value="HATPase_c"/>
    <property type="match status" value="1"/>
</dbReference>
<comment type="caution">
    <text evidence="13">The sequence shown here is derived from an EMBL/GenBank/DDBJ whole genome shotgun (WGS) entry which is preliminary data.</text>
</comment>
<dbReference type="EMBL" id="BAAABL010000081">
    <property type="protein sequence ID" value="GAA0310312.1"/>
    <property type="molecule type" value="Genomic_DNA"/>
</dbReference>
<evidence type="ECO:0000256" key="8">
    <source>
        <dbReference type="SAM" id="MobiDB-lite"/>
    </source>
</evidence>
<evidence type="ECO:0000259" key="11">
    <source>
        <dbReference type="PROSITE" id="PS50112"/>
    </source>
</evidence>
<dbReference type="PROSITE" id="PS50113">
    <property type="entry name" value="PAC"/>
    <property type="match status" value="2"/>
</dbReference>
<feature type="modified residue" description="4-aspartylphosphate" evidence="6">
    <location>
        <position position="77"/>
    </location>
</feature>
<dbReference type="Gene3D" id="3.40.50.2300">
    <property type="match status" value="1"/>
</dbReference>